<comment type="function">
    <text evidence="9">Role in flagellar biosynthesis.</text>
</comment>
<comment type="subcellular location">
    <subcellularLocation>
        <location evidence="1 9">Cell membrane</location>
        <topology evidence="1">Multi-pass membrane protein</topology>
    </subcellularLocation>
    <subcellularLocation>
        <location evidence="9">Bacterial flagellum basal body</location>
    </subcellularLocation>
</comment>
<dbReference type="PANTHER" id="PTHR34040:SF2">
    <property type="entry name" value="FLAGELLAR BIOSYNTHETIC PROTEIN FLIQ"/>
    <property type="match status" value="1"/>
</dbReference>
<dbReference type="PRINTS" id="PR00952">
    <property type="entry name" value="TYPE3IMQPROT"/>
</dbReference>
<evidence type="ECO:0000256" key="5">
    <source>
        <dbReference type="ARBA" id="ARBA00022692"/>
    </source>
</evidence>
<evidence type="ECO:0000256" key="8">
    <source>
        <dbReference type="ARBA" id="ARBA00023143"/>
    </source>
</evidence>
<dbReference type="NCBIfam" id="TIGR01402">
    <property type="entry name" value="fliQ"/>
    <property type="match status" value="1"/>
</dbReference>
<keyword evidence="5 9" id="KW-0812">Transmembrane</keyword>
<dbReference type="InterPro" id="IPR006305">
    <property type="entry name" value="FliQ"/>
</dbReference>
<evidence type="ECO:0000313" key="10">
    <source>
        <dbReference type="EMBL" id="QQP88804.1"/>
    </source>
</evidence>
<keyword evidence="11" id="KW-1185">Reference proteome</keyword>
<evidence type="ECO:0000256" key="6">
    <source>
        <dbReference type="ARBA" id="ARBA00022989"/>
    </source>
</evidence>
<dbReference type="EMBL" id="CP067420">
    <property type="protein sequence ID" value="QQP88804.1"/>
    <property type="molecule type" value="Genomic_DNA"/>
</dbReference>
<keyword evidence="7 9" id="KW-0472">Membrane</keyword>
<comment type="similarity">
    <text evidence="2 9">Belongs to the FliQ/MopD/SpaQ family.</text>
</comment>
<evidence type="ECO:0000313" key="11">
    <source>
        <dbReference type="Proteomes" id="UP000595197"/>
    </source>
</evidence>
<dbReference type="Pfam" id="PF01313">
    <property type="entry name" value="Bac_export_3"/>
    <property type="match status" value="1"/>
</dbReference>
<dbReference type="PIRSF" id="PIRSF004669">
    <property type="entry name" value="FliQ"/>
    <property type="match status" value="1"/>
</dbReference>
<keyword evidence="10" id="KW-0969">Cilium</keyword>
<keyword evidence="4 9" id="KW-1003">Cell membrane</keyword>
<keyword evidence="6 9" id="KW-1133">Transmembrane helix</keyword>
<evidence type="ECO:0000256" key="3">
    <source>
        <dbReference type="ARBA" id="ARBA00021718"/>
    </source>
</evidence>
<protein>
    <recommendedName>
        <fullName evidence="3 9">Flagellar biosynthetic protein FliQ</fullName>
    </recommendedName>
</protein>
<accession>A0ABX7B3U6</accession>
<evidence type="ECO:0000256" key="4">
    <source>
        <dbReference type="ARBA" id="ARBA00022475"/>
    </source>
</evidence>
<dbReference type="InterPro" id="IPR002191">
    <property type="entry name" value="Bac_export_3"/>
</dbReference>
<evidence type="ECO:0000256" key="9">
    <source>
        <dbReference type="RuleBase" id="RU364090"/>
    </source>
</evidence>
<keyword evidence="10" id="KW-0966">Cell projection</keyword>
<evidence type="ECO:0000256" key="1">
    <source>
        <dbReference type="ARBA" id="ARBA00004651"/>
    </source>
</evidence>
<proteinExistence type="inferred from homology"/>
<feature type="transmembrane region" description="Helical" evidence="9">
    <location>
        <begin position="51"/>
        <end position="70"/>
    </location>
</feature>
<evidence type="ECO:0000256" key="2">
    <source>
        <dbReference type="ARBA" id="ARBA00006156"/>
    </source>
</evidence>
<dbReference type="PANTHER" id="PTHR34040">
    <property type="entry name" value="FLAGELLAR BIOSYNTHETIC PROTEIN FLIQ"/>
    <property type="match status" value="1"/>
</dbReference>
<reference evidence="10" key="1">
    <citation type="submission" date="2021-02" db="EMBL/GenBank/DDBJ databases">
        <title>Skermanella TT6 skin isolate.</title>
        <authorList>
            <person name="Lee K."/>
            <person name="Ganzorig M."/>
        </authorList>
    </citation>
    <scope>NUCLEOTIDE SEQUENCE</scope>
    <source>
        <strain evidence="10">TT6</strain>
    </source>
</reference>
<dbReference type="Proteomes" id="UP000595197">
    <property type="component" value="Chromosome"/>
</dbReference>
<name>A0ABX7B3U6_9PROT</name>
<feature type="transmembrane region" description="Helical" evidence="9">
    <location>
        <begin position="20"/>
        <end position="39"/>
    </location>
</feature>
<sequence length="90" mass="9838">MNETDVMEVVRESIVVTLKIGGPIMILTLVVGLVISLFQALTQIQEMTLTFVPKVVLVFGALLLLMPFMLSTLITFTQQLADRIIGMGAT</sequence>
<keyword evidence="10" id="KW-0282">Flagellum</keyword>
<gene>
    <name evidence="9 10" type="primary">fliQ</name>
    <name evidence="10" type="ORF">IGS68_22755</name>
</gene>
<dbReference type="RefSeq" id="WP_201074192.1">
    <property type="nucleotide sequence ID" value="NZ_CP067420.1"/>
</dbReference>
<keyword evidence="8 9" id="KW-0975">Bacterial flagellum</keyword>
<evidence type="ECO:0000256" key="7">
    <source>
        <dbReference type="ARBA" id="ARBA00023136"/>
    </source>
</evidence>
<organism evidence="10 11">
    <name type="scientific">Skermanella cutis</name>
    <dbReference type="NCBI Taxonomy" id="2775420"/>
    <lineage>
        <taxon>Bacteria</taxon>
        <taxon>Pseudomonadati</taxon>
        <taxon>Pseudomonadota</taxon>
        <taxon>Alphaproteobacteria</taxon>
        <taxon>Rhodospirillales</taxon>
        <taxon>Azospirillaceae</taxon>
        <taxon>Skermanella</taxon>
    </lineage>
</organism>